<dbReference type="CDD" id="cd06261">
    <property type="entry name" value="TM_PBP2"/>
    <property type="match status" value="1"/>
</dbReference>
<keyword evidence="4 5" id="KW-0472">Membrane</keyword>
<evidence type="ECO:0000256" key="3">
    <source>
        <dbReference type="ARBA" id="ARBA00022989"/>
    </source>
</evidence>
<dbReference type="GO" id="GO:0055085">
    <property type="term" value="P:transmembrane transport"/>
    <property type="evidence" value="ECO:0007669"/>
    <property type="project" value="InterPro"/>
</dbReference>
<dbReference type="Pfam" id="PF00528">
    <property type="entry name" value="BPD_transp_1"/>
    <property type="match status" value="1"/>
</dbReference>
<keyword evidence="3 5" id="KW-1133">Transmembrane helix</keyword>
<comment type="subcellular location">
    <subcellularLocation>
        <location evidence="5">Cell membrane</location>
        <topology evidence="5">Multi-pass membrane protein</topology>
    </subcellularLocation>
    <subcellularLocation>
        <location evidence="1">Membrane</location>
        <topology evidence="1">Multi-pass membrane protein</topology>
    </subcellularLocation>
</comment>
<reference evidence="8" key="1">
    <citation type="submission" date="2016-10" db="EMBL/GenBank/DDBJ databases">
        <authorList>
            <person name="Varghese N."/>
            <person name="Submissions S."/>
        </authorList>
    </citation>
    <scope>NUCLEOTIDE SEQUENCE [LARGE SCALE GENOMIC DNA]</scope>
    <source>
        <strain evidence="8">P18</strain>
    </source>
</reference>
<feature type="transmembrane region" description="Helical" evidence="5">
    <location>
        <begin position="38"/>
        <end position="56"/>
    </location>
</feature>
<gene>
    <name evidence="7" type="ORF">SAMN04487928_107147</name>
</gene>
<evidence type="ECO:0000256" key="1">
    <source>
        <dbReference type="ARBA" id="ARBA00004141"/>
    </source>
</evidence>
<name>A0A1I5SZN9_9FIRM</name>
<evidence type="ECO:0000256" key="4">
    <source>
        <dbReference type="ARBA" id="ARBA00023136"/>
    </source>
</evidence>
<evidence type="ECO:0000313" key="7">
    <source>
        <dbReference type="EMBL" id="SFP76230.1"/>
    </source>
</evidence>
<keyword evidence="2 5" id="KW-0812">Transmembrane</keyword>
<dbReference type="EMBL" id="FOXO01000007">
    <property type="protein sequence ID" value="SFP76230.1"/>
    <property type="molecule type" value="Genomic_DNA"/>
</dbReference>
<dbReference type="RefSeq" id="WP_083413428.1">
    <property type="nucleotide sequence ID" value="NZ_FOXO01000007.1"/>
</dbReference>
<feature type="transmembrane region" description="Helical" evidence="5">
    <location>
        <begin position="135"/>
        <end position="158"/>
    </location>
</feature>
<dbReference type="GO" id="GO:0005886">
    <property type="term" value="C:plasma membrane"/>
    <property type="evidence" value="ECO:0007669"/>
    <property type="project" value="UniProtKB-SubCell"/>
</dbReference>
<keyword evidence="5" id="KW-0813">Transport</keyword>
<evidence type="ECO:0000313" key="8">
    <source>
        <dbReference type="Proteomes" id="UP000182624"/>
    </source>
</evidence>
<dbReference type="InterPro" id="IPR035906">
    <property type="entry name" value="MetI-like_sf"/>
</dbReference>
<feature type="domain" description="ABC transmembrane type-1" evidence="6">
    <location>
        <begin position="98"/>
        <end position="313"/>
    </location>
</feature>
<organism evidence="7 8">
    <name type="scientific">Butyrivibrio proteoclasticus</name>
    <dbReference type="NCBI Taxonomy" id="43305"/>
    <lineage>
        <taxon>Bacteria</taxon>
        <taxon>Bacillati</taxon>
        <taxon>Bacillota</taxon>
        <taxon>Clostridia</taxon>
        <taxon>Lachnospirales</taxon>
        <taxon>Lachnospiraceae</taxon>
        <taxon>Butyrivibrio</taxon>
    </lineage>
</organism>
<dbReference type="AlphaFoldDB" id="A0A1I5SZN9"/>
<evidence type="ECO:0000259" key="6">
    <source>
        <dbReference type="PROSITE" id="PS50928"/>
    </source>
</evidence>
<evidence type="ECO:0000256" key="5">
    <source>
        <dbReference type="RuleBase" id="RU363032"/>
    </source>
</evidence>
<dbReference type="Gene3D" id="1.10.3720.10">
    <property type="entry name" value="MetI-like"/>
    <property type="match status" value="1"/>
</dbReference>
<accession>A0A1I5SZN9</accession>
<dbReference type="SUPFAM" id="SSF161098">
    <property type="entry name" value="MetI-like"/>
    <property type="match status" value="1"/>
</dbReference>
<feature type="transmembrane region" description="Helical" evidence="5">
    <location>
        <begin position="102"/>
        <end position="123"/>
    </location>
</feature>
<dbReference type="PROSITE" id="PS50928">
    <property type="entry name" value="ABC_TM1"/>
    <property type="match status" value="1"/>
</dbReference>
<evidence type="ECO:0000256" key="2">
    <source>
        <dbReference type="ARBA" id="ARBA00022692"/>
    </source>
</evidence>
<protein>
    <submittedName>
        <fullName evidence="7">Carbohydrate ABC transporter membrane protein 1, CUT1 family</fullName>
    </submittedName>
</protein>
<sequence>MGNSGEKRKGYRKIVTTEGKVFYSKDCGLPAYMWHHKALYLMLLPGLLYFIMFRYVPMGGLVIAFKNYSPFQGIWGSPWVGFDNFKQFFSNEDFLILLRNTLGISLLQLVLYFPAPIILSLLLNEIRHSWYKRTVQTFIYIPHFVSWVIVASLSYQLFNTNDGLINMFVKATTGETIPILTSGKYFWGLIVGQDIWKETGYGTIIYLAALAGVDQEMYEAARVDGAGRWQMMWNITLPAIKSTVIIMLILRVGSILNTGYEQIFLMRNDLNVAFAEVFDTFIYTRGIQNAQYSFSTAAGMFKSIVGMIMVLGANYTAKKAGESGIY</sequence>
<keyword evidence="8" id="KW-1185">Reference proteome</keyword>
<dbReference type="PANTHER" id="PTHR43496">
    <property type="entry name" value="PROTEIN LPLB"/>
    <property type="match status" value="1"/>
</dbReference>
<proteinExistence type="inferred from homology"/>
<dbReference type="InterPro" id="IPR000515">
    <property type="entry name" value="MetI-like"/>
</dbReference>
<comment type="similarity">
    <text evidence="5">Belongs to the binding-protein-dependent transport system permease family.</text>
</comment>
<feature type="transmembrane region" description="Helical" evidence="5">
    <location>
        <begin position="239"/>
        <end position="260"/>
    </location>
</feature>
<dbReference type="PANTHER" id="PTHR43496:SF1">
    <property type="entry name" value="POLYGALACTURONAN_RHAMNOGALACTURONAN TRANSPORT SYSTEM PERMEASE PROTEIN YTEP"/>
    <property type="match status" value="1"/>
</dbReference>
<dbReference type="Proteomes" id="UP000182624">
    <property type="component" value="Unassembled WGS sequence"/>
</dbReference>